<keyword evidence="1" id="KW-1185">Reference proteome</keyword>
<evidence type="ECO:0000313" key="2">
    <source>
        <dbReference type="WBParaSite" id="sdigi.contig48.g2929.t1"/>
    </source>
</evidence>
<name>A0A915PZ64_9BILA</name>
<organism evidence="1 2">
    <name type="scientific">Setaria digitata</name>
    <dbReference type="NCBI Taxonomy" id="48799"/>
    <lineage>
        <taxon>Eukaryota</taxon>
        <taxon>Metazoa</taxon>
        <taxon>Ecdysozoa</taxon>
        <taxon>Nematoda</taxon>
        <taxon>Chromadorea</taxon>
        <taxon>Rhabditida</taxon>
        <taxon>Spirurina</taxon>
        <taxon>Spiruromorpha</taxon>
        <taxon>Filarioidea</taxon>
        <taxon>Setariidae</taxon>
        <taxon>Setaria</taxon>
    </lineage>
</organism>
<proteinExistence type="predicted"/>
<accession>A0A915PZ64</accession>
<evidence type="ECO:0000313" key="1">
    <source>
        <dbReference type="Proteomes" id="UP000887581"/>
    </source>
</evidence>
<dbReference type="AlphaFoldDB" id="A0A915PZ64"/>
<reference evidence="2" key="1">
    <citation type="submission" date="2022-11" db="UniProtKB">
        <authorList>
            <consortium name="WormBaseParasite"/>
        </authorList>
    </citation>
    <scope>IDENTIFICATION</scope>
</reference>
<sequence length="165" mass="18942">MDRAPKVELKKMKRNSKNTGDVKLRYYETANETVTIFQPNTAESHEKVATKQRLAVHSLGLLDNELRNRQPTYIGHIGVVHPSSTSFACLSRHLHVISAGKAPEKWTNVSKQTKRIAALWWSQRHAPLRIFFESHYLRRVFSLRFSDSFILLPPRAVSVGKCSQF</sequence>
<dbReference type="Proteomes" id="UP000887581">
    <property type="component" value="Unplaced"/>
</dbReference>
<dbReference type="WBParaSite" id="sdigi.contig48.g2929.t1">
    <property type="protein sequence ID" value="sdigi.contig48.g2929.t1"/>
    <property type="gene ID" value="sdigi.contig48.g2929"/>
</dbReference>
<protein>
    <submittedName>
        <fullName evidence="2">Uncharacterized protein</fullName>
    </submittedName>
</protein>